<name>A0A2T7NVH1_POMCA</name>
<feature type="compositionally biased region" description="Low complexity" evidence="1">
    <location>
        <begin position="237"/>
        <end position="248"/>
    </location>
</feature>
<keyword evidence="3" id="KW-1185">Reference proteome</keyword>
<feature type="compositionally biased region" description="Basic and acidic residues" evidence="1">
    <location>
        <begin position="290"/>
        <end position="312"/>
    </location>
</feature>
<evidence type="ECO:0000313" key="2">
    <source>
        <dbReference type="EMBL" id="PVD25163.1"/>
    </source>
</evidence>
<dbReference type="Proteomes" id="UP000245119">
    <property type="component" value="Linkage Group LG9"/>
</dbReference>
<sequence>MVRKSSHRGVHSGNTLRASNSRYSRRYFHQSCIISRVGRDVLKKLLGAENTTTDSTARLPSSDAPKADDKIGHPQNIPIDVALSLNKQARWLLPSVLKHDISSSSFADPDLMVSLLERHKLKRHANCVSYCSNAGEIQKIQPYRGHYFSFAHPLPHGISRRAMKRELREQTQKKVSDRRIKHVFTANGPVDQNIGDSELRYEVFYPCPQQSSLSHNPKYIKQRESAPPGDKGRSRRTASLAGSTGASSDFDNDFENEDLWTSDSAVRQPADTKELFLDILIDKAERAKQHLFENKRRQKKKNEPREVQDTKPHLHYISSSHIHNTVKPKQASNSKLFKPIAAESTRVIFPSADVSVSTLAECFGERYYEAACRPRKFLLDITSHVRDLQMKKGIYPSVADSNEKFLTFLVFTFDGFYDNGLDVYKVSLNCQLRPGLIAIQEEASQQMLDVSTTESVISQAMNVVETCVMERKKNGAFPQFCQTPPGLFWQMR</sequence>
<reference evidence="2 3" key="1">
    <citation type="submission" date="2018-04" db="EMBL/GenBank/DDBJ databases">
        <title>The genome of golden apple snail Pomacea canaliculata provides insight into stress tolerance and invasive adaptation.</title>
        <authorList>
            <person name="Liu C."/>
            <person name="Liu B."/>
            <person name="Ren Y."/>
            <person name="Zhang Y."/>
            <person name="Wang H."/>
            <person name="Li S."/>
            <person name="Jiang F."/>
            <person name="Yin L."/>
            <person name="Zhang G."/>
            <person name="Qian W."/>
            <person name="Fan W."/>
        </authorList>
    </citation>
    <scope>NUCLEOTIDE SEQUENCE [LARGE SCALE GENOMIC DNA]</scope>
    <source>
        <strain evidence="2">SZHN2017</strain>
        <tissue evidence="2">Muscle</tissue>
    </source>
</reference>
<comment type="caution">
    <text evidence="2">The sequence shown here is derived from an EMBL/GenBank/DDBJ whole genome shotgun (WGS) entry which is preliminary data.</text>
</comment>
<feature type="region of interest" description="Disordered" evidence="1">
    <location>
        <begin position="290"/>
        <end position="324"/>
    </location>
</feature>
<dbReference type="STRING" id="400727.A0A2T7NVH1"/>
<organism evidence="2 3">
    <name type="scientific">Pomacea canaliculata</name>
    <name type="common">Golden apple snail</name>
    <dbReference type="NCBI Taxonomy" id="400727"/>
    <lineage>
        <taxon>Eukaryota</taxon>
        <taxon>Metazoa</taxon>
        <taxon>Spiralia</taxon>
        <taxon>Lophotrochozoa</taxon>
        <taxon>Mollusca</taxon>
        <taxon>Gastropoda</taxon>
        <taxon>Caenogastropoda</taxon>
        <taxon>Architaenioglossa</taxon>
        <taxon>Ampullarioidea</taxon>
        <taxon>Ampullariidae</taxon>
        <taxon>Pomacea</taxon>
    </lineage>
</organism>
<proteinExistence type="predicted"/>
<accession>A0A2T7NVH1</accession>
<evidence type="ECO:0000256" key="1">
    <source>
        <dbReference type="SAM" id="MobiDB-lite"/>
    </source>
</evidence>
<protein>
    <submittedName>
        <fullName evidence="2">Uncharacterized protein</fullName>
    </submittedName>
</protein>
<evidence type="ECO:0000313" key="3">
    <source>
        <dbReference type="Proteomes" id="UP000245119"/>
    </source>
</evidence>
<dbReference type="EMBL" id="PZQS01000009">
    <property type="protein sequence ID" value="PVD25163.1"/>
    <property type="molecule type" value="Genomic_DNA"/>
</dbReference>
<feature type="region of interest" description="Disordered" evidence="1">
    <location>
        <begin position="213"/>
        <end position="254"/>
    </location>
</feature>
<feature type="region of interest" description="Disordered" evidence="1">
    <location>
        <begin position="53"/>
        <end position="73"/>
    </location>
</feature>
<dbReference type="AlphaFoldDB" id="A0A2T7NVH1"/>
<gene>
    <name evidence="2" type="ORF">C0Q70_15661</name>
</gene>
<dbReference type="OrthoDB" id="1431934at2759"/>